<accession>A0A7C4XHH5</accession>
<dbReference type="GO" id="GO:0017004">
    <property type="term" value="P:cytochrome complex assembly"/>
    <property type="evidence" value="ECO:0007669"/>
    <property type="project" value="InterPro"/>
</dbReference>
<keyword evidence="5 6" id="KW-0472">Membrane</keyword>
<keyword evidence="3 6" id="KW-0812">Transmembrane</keyword>
<organism evidence="8">
    <name type="scientific">candidate division WWE3 bacterium</name>
    <dbReference type="NCBI Taxonomy" id="2053526"/>
    <lineage>
        <taxon>Bacteria</taxon>
        <taxon>Katanobacteria</taxon>
    </lineage>
</organism>
<gene>
    <name evidence="8" type="ORF">ENR63_02000</name>
</gene>
<evidence type="ECO:0000256" key="1">
    <source>
        <dbReference type="ARBA" id="ARBA00004141"/>
    </source>
</evidence>
<dbReference type="EMBL" id="DSRT01000106">
    <property type="protein sequence ID" value="HGW29675.1"/>
    <property type="molecule type" value="Genomic_DNA"/>
</dbReference>
<evidence type="ECO:0000256" key="2">
    <source>
        <dbReference type="ARBA" id="ARBA00006143"/>
    </source>
</evidence>
<dbReference type="PANTHER" id="PTHR31272">
    <property type="entry name" value="CYTOCHROME C-TYPE BIOGENESIS PROTEIN HI_1454-RELATED"/>
    <property type="match status" value="1"/>
</dbReference>
<dbReference type="InterPro" id="IPR051790">
    <property type="entry name" value="Cytochrome_c-biogenesis_DsbD"/>
</dbReference>
<feature type="transmembrane region" description="Helical" evidence="6">
    <location>
        <begin position="63"/>
        <end position="85"/>
    </location>
</feature>
<feature type="transmembrane region" description="Helical" evidence="6">
    <location>
        <begin position="97"/>
        <end position="115"/>
    </location>
</feature>
<evidence type="ECO:0000256" key="6">
    <source>
        <dbReference type="SAM" id="Phobius"/>
    </source>
</evidence>
<feature type="transmembrane region" description="Helical" evidence="6">
    <location>
        <begin position="192"/>
        <end position="213"/>
    </location>
</feature>
<dbReference type="Pfam" id="PF02683">
    <property type="entry name" value="DsbD_TM"/>
    <property type="match status" value="1"/>
</dbReference>
<dbReference type="InterPro" id="IPR003834">
    <property type="entry name" value="Cyt_c_assmbl_TM_dom"/>
</dbReference>
<comment type="subcellular location">
    <subcellularLocation>
        <location evidence="1">Membrane</location>
        <topology evidence="1">Multi-pass membrane protein</topology>
    </subcellularLocation>
</comment>
<feature type="transmembrane region" description="Helical" evidence="6">
    <location>
        <begin position="15"/>
        <end position="43"/>
    </location>
</feature>
<evidence type="ECO:0000259" key="7">
    <source>
        <dbReference type="Pfam" id="PF02683"/>
    </source>
</evidence>
<dbReference type="AlphaFoldDB" id="A0A7C4XHH5"/>
<comment type="similarity">
    <text evidence="2">Belongs to the DsbD family.</text>
</comment>
<reference evidence="8" key="1">
    <citation type="journal article" date="2020" name="mSystems">
        <title>Genome- and Community-Level Interaction Insights into Carbon Utilization and Element Cycling Functions of Hydrothermarchaeota in Hydrothermal Sediment.</title>
        <authorList>
            <person name="Zhou Z."/>
            <person name="Liu Y."/>
            <person name="Xu W."/>
            <person name="Pan J."/>
            <person name="Luo Z.H."/>
            <person name="Li M."/>
        </authorList>
    </citation>
    <scope>NUCLEOTIDE SEQUENCE [LARGE SCALE GENOMIC DNA]</scope>
    <source>
        <strain evidence="8">SpSt-417</strain>
    </source>
</reference>
<feature type="domain" description="Cytochrome C biogenesis protein transmembrane" evidence="7">
    <location>
        <begin position="17"/>
        <end position="241"/>
    </location>
</feature>
<feature type="transmembrane region" description="Helical" evidence="6">
    <location>
        <begin position="157"/>
        <end position="180"/>
    </location>
</feature>
<proteinExistence type="inferred from homology"/>
<protein>
    <recommendedName>
        <fullName evidence="7">Cytochrome C biogenesis protein transmembrane domain-containing protein</fullName>
    </recommendedName>
</protein>
<keyword evidence="4 6" id="KW-1133">Transmembrane helix</keyword>
<sequence>MLFENLVNVLDAANVSIWVAFAAGFITFFATCLLHLIATYLVYISGLSYSEVKNASGNRRKKVVFNSITFTVGFILVFVILGIIGNRLYSQITPYKRSLEIFIGILFILIGLNNFNTSFIKGFKWQSSFNLREFLKKLNFLPKSIAWSPRGTLINSFLVGLGFGMAWTPCIGPVLGIILYWASQTETLAKGIYYLTAFGVGLGLPFVLIAAGGQVLLERIGKIKSFQKIVGLISLIIGIGLIF</sequence>
<name>A0A7C4XHH5_UNCKA</name>
<evidence type="ECO:0000256" key="3">
    <source>
        <dbReference type="ARBA" id="ARBA00022692"/>
    </source>
</evidence>
<feature type="transmembrane region" description="Helical" evidence="6">
    <location>
        <begin position="225"/>
        <end position="242"/>
    </location>
</feature>
<comment type="caution">
    <text evidence="8">The sequence shown here is derived from an EMBL/GenBank/DDBJ whole genome shotgun (WGS) entry which is preliminary data.</text>
</comment>
<evidence type="ECO:0000256" key="5">
    <source>
        <dbReference type="ARBA" id="ARBA00023136"/>
    </source>
</evidence>
<dbReference type="PANTHER" id="PTHR31272:SF4">
    <property type="entry name" value="CYTOCHROME C-TYPE BIOGENESIS PROTEIN HI_1454-RELATED"/>
    <property type="match status" value="1"/>
</dbReference>
<evidence type="ECO:0000256" key="4">
    <source>
        <dbReference type="ARBA" id="ARBA00022989"/>
    </source>
</evidence>
<evidence type="ECO:0000313" key="8">
    <source>
        <dbReference type="EMBL" id="HGW29675.1"/>
    </source>
</evidence>
<dbReference type="GO" id="GO:0016020">
    <property type="term" value="C:membrane"/>
    <property type="evidence" value="ECO:0007669"/>
    <property type="project" value="UniProtKB-SubCell"/>
</dbReference>